<protein>
    <submittedName>
        <fullName evidence="2">Helix-turn-helix domain-containing protein</fullName>
    </submittedName>
</protein>
<dbReference type="EMBL" id="JAOEEO010000001">
    <property type="protein sequence ID" value="MDH0563017.1"/>
    <property type="molecule type" value="Genomic_DNA"/>
</dbReference>
<dbReference type="InterPro" id="IPR001387">
    <property type="entry name" value="Cro/C1-type_HTH"/>
</dbReference>
<dbReference type="Proteomes" id="UP001159329">
    <property type="component" value="Unassembled WGS sequence"/>
</dbReference>
<organism evidence="2 3">
    <name type="scientific">Acinetobacter courvalinii</name>
    <dbReference type="NCBI Taxonomy" id="280147"/>
    <lineage>
        <taxon>Bacteria</taxon>
        <taxon>Pseudomonadati</taxon>
        <taxon>Pseudomonadota</taxon>
        <taxon>Gammaproteobacteria</taxon>
        <taxon>Moraxellales</taxon>
        <taxon>Moraxellaceae</taxon>
        <taxon>Acinetobacter</taxon>
    </lineage>
</organism>
<dbReference type="Pfam" id="PF01381">
    <property type="entry name" value="HTH_3"/>
    <property type="match status" value="1"/>
</dbReference>
<feature type="domain" description="HTH cro/C1-type" evidence="1">
    <location>
        <begin position="7"/>
        <end position="61"/>
    </location>
</feature>
<dbReference type="Gene3D" id="1.10.260.40">
    <property type="entry name" value="lambda repressor-like DNA-binding domains"/>
    <property type="match status" value="1"/>
</dbReference>
<dbReference type="GO" id="GO:0003677">
    <property type="term" value="F:DNA binding"/>
    <property type="evidence" value="ECO:0007669"/>
    <property type="project" value="InterPro"/>
</dbReference>
<evidence type="ECO:0000259" key="1">
    <source>
        <dbReference type="PROSITE" id="PS50943"/>
    </source>
</evidence>
<accession>A0AA42LE09</accession>
<evidence type="ECO:0000313" key="2">
    <source>
        <dbReference type="EMBL" id="MDH0563017.1"/>
    </source>
</evidence>
<dbReference type="PROSITE" id="PS50943">
    <property type="entry name" value="HTH_CROC1"/>
    <property type="match status" value="1"/>
</dbReference>
<gene>
    <name evidence="2" type="ORF">N7644_04885</name>
</gene>
<dbReference type="RefSeq" id="WP_279694635.1">
    <property type="nucleotide sequence ID" value="NZ_JAOEEO010000001.1"/>
</dbReference>
<dbReference type="AlphaFoldDB" id="A0AA42LE09"/>
<dbReference type="CDD" id="cd00093">
    <property type="entry name" value="HTH_XRE"/>
    <property type="match status" value="1"/>
</dbReference>
<dbReference type="InterPro" id="IPR010982">
    <property type="entry name" value="Lambda_DNA-bd_dom_sf"/>
</dbReference>
<comment type="caution">
    <text evidence="2">The sequence shown here is derived from an EMBL/GenBank/DDBJ whole genome shotgun (WGS) entry which is preliminary data.</text>
</comment>
<name>A0AA42LE09_9GAMM</name>
<evidence type="ECO:0000313" key="3">
    <source>
        <dbReference type="Proteomes" id="UP001159329"/>
    </source>
</evidence>
<sequence length="111" mass="12594">MSVGRNIKKFCDQVGITNRELARLSKIPESTINTIIADKSDPKASNLKKIIIALGVSADTILFDETDMGTNGDLKILFREVERFEGKEREQLKDMLKMMIVHNKSKELVRD</sequence>
<dbReference type="SMART" id="SM00530">
    <property type="entry name" value="HTH_XRE"/>
    <property type="match status" value="1"/>
</dbReference>
<proteinExistence type="predicted"/>
<dbReference type="SUPFAM" id="SSF47413">
    <property type="entry name" value="lambda repressor-like DNA-binding domains"/>
    <property type="match status" value="1"/>
</dbReference>
<reference evidence="2" key="1">
    <citation type="submission" date="2022-09" db="EMBL/GenBank/DDBJ databases">
        <title>Intensive care unit water sources are persistently colonized with multi-drug resistant bacteria and are the site of extensive horizontal gene transfer of antibiotic resistance genes.</title>
        <authorList>
            <person name="Diorio-Toth L."/>
        </authorList>
    </citation>
    <scope>NUCLEOTIDE SEQUENCE</scope>
    <source>
        <strain evidence="2">GD04005</strain>
    </source>
</reference>